<dbReference type="Pfam" id="PF06782">
    <property type="entry name" value="UPF0236"/>
    <property type="match status" value="1"/>
</dbReference>
<dbReference type="InterPro" id="IPR009620">
    <property type="entry name" value="UPF0236"/>
</dbReference>
<accession>T1CSR2</accession>
<protein>
    <submittedName>
        <fullName evidence="1">Transposase (ISH6)</fullName>
    </submittedName>
</protein>
<feature type="non-terminal residue" evidence="1">
    <location>
        <position position="286"/>
    </location>
</feature>
<reference evidence="1" key="1">
    <citation type="submission" date="2013-08" db="EMBL/GenBank/DDBJ databases">
        <authorList>
            <person name="Mendez C."/>
            <person name="Richter M."/>
            <person name="Ferrer M."/>
            <person name="Sanchez J."/>
        </authorList>
    </citation>
    <scope>NUCLEOTIDE SEQUENCE</scope>
</reference>
<name>T1CSR2_9ZZZZ</name>
<dbReference type="EMBL" id="AUZY01002344">
    <property type="protein sequence ID" value="EQD72395.1"/>
    <property type="molecule type" value="Genomic_DNA"/>
</dbReference>
<proteinExistence type="predicted"/>
<evidence type="ECO:0000313" key="1">
    <source>
        <dbReference type="EMBL" id="EQD72395.1"/>
    </source>
</evidence>
<comment type="caution">
    <text evidence="1">The sequence shown here is derived from an EMBL/GenBank/DDBJ whole genome shotgun (WGS) entry which is preliminary data.</text>
</comment>
<gene>
    <name evidence="1" type="ORF">B1B_03785</name>
</gene>
<dbReference type="AlphaFoldDB" id="T1CSR2"/>
<sequence length="286" mass="32107">MRIEELAPIEIGRLLNRAYHAGIDVRERLFGEAEAALWATLRLCRLPDGSPRFVRHGTRPRTFVTRMGRVDLRVQRVRDRQDGSTVAPLTAALGLGKKRYTPEVRMAAAEPASRTSYGEASEVIERDWGPRIPRRTVWNFLREISPSVERALHAPSTPPPIERSVHEADSTFVKARARREDQHAIHVAITMDPDHHVHLAEVKVGGAVTSGLEGRSVEYLVTDYDTGLMAFPARAHPLCHVHFDRLLGTLLQEEGVGLLEREEILAPVRGLLAHLRNSVEVHRLRG</sequence>
<reference evidence="1" key="2">
    <citation type="journal article" date="2014" name="ISME J.">
        <title>Microbial stratification in low pH oxic and suboxic macroscopic growths along an acid mine drainage.</title>
        <authorList>
            <person name="Mendez-Garcia C."/>
            <person name="Mesa V."/>
            <person name="Sprenger R.R."/>
            <person name="Richter M."/>
            <person name="Diez M.S."/>
            <person name="Solano J."/>
            <person name="Bargiela R."/>
            <person name="Golyshina O.V."/>
            <person name="Manteca A."/>
            <person name="Ramos J.L."/>
            <person name="Gallego J.R."/>
            <person name="Llorente I."/>
            <person name="Martins Dos Santos V.A."/>
            <person name="Jensen O.N."/>
            <person name="Pelaez A.I."/>
            <person name="Sanchez J."/>
            <person name="Ferrer M."/>
        </authorList>
    </citation>
    <scope>NUCLEOTIDE SEQUENCE</scope>
</reference>
<organism evidence="1">
    <name type="scientific">mine drainage metagenome</name>
    <dbReference type="NCBI Taxonomy" id="410659"/>
    <lineage>
        <taxon>unclassified sequences</taxon>
        <taxon>metagenomes</taxon>
        <taxon>ecological metagenomes</taxon>
    </lineage>
</organism>